<comment type="caution">
    <text evidence="4">The sequence shown here is derived from an EMBL/GenBank/DDBJ whole genome shotgun (WGS) entry which is preliminary data.</text>
</comment>
<dbReference type="CDD" id="cd05254">
    <property type="entry name" value="dTDP_HR_like_SDR_e"/>
    <property type="match status" value="1"/>
</dbReference>
<dbReference type="EC" id="1.1.1.133" evidence="2"/>
<dbReference type="PANTHER" id="PTHR10491:SF4">
    <property type="entry name" value="METHIONINE ADENOSYLTRANSFERASE 2 SUBUNIT BETA"/>
    <property type="match status" value="1"/>
</dbReference>
<comment type="function">
    <text evidence="2">Catalyzes the reduction of dTDP-6-deoxy-L-lyxo-4-hexulose to yield dTDP-L-rhamnose.</text>
</comment>
<evidence type="ECO:0000313" key="4">
    <source>
        <dbReference type="EMBL" id="OGG14082.1"/>
    </source>
</evidence>
<protein>
    <recommendedName>
        <fullName evidence="2">dTDP-4-dehydrorhamnose reductase</fullName>
        <ecNumber evidence="2">1.1.1.133</ecNumber>
    </recommendedName>
</protein>
<proteinExistence type="inferred from homology"/>
<dbReference type="Pfam" id="PF04321">
    <property type="entry name" value="RmlD_sub_bind"/>
    <property type="match status" value="1"/>
</dbReference>
<evidence type="ECO:0000313" key="5">
    <source>
        <dbReference type="Proteomes" id="UP000177383"/>
    </source>
</evidence>
<dbReference type="GO" id="GO:0008831">
    <property type="term" value="F:dTDP-4-dehydrorhamnose reductase activity"/>
    <property type="evidence" value="ECO:0007669"/>
    <property type="project" value="UniProtKB-EC"/>
</dbReference>
<dbReference type="SUPFAM" id="SSF51735">
    <property type="entry name" value="NAD(P)-binding Rossmann-fold domains"/>
    <property type="match status" value="1"/>
</dbReference>
<comment type="pathway">
    <text evidence="2">Carbohydrate biosynthesis; dTDP-L-rhamnose biosynthesis.</text>
</comment>
<sequence>MAKTEILGTGLDGLVGSRLVELLSLQFDFVNLSRKSGTDITNSEVVMERFKSCSSHIILHLAAKTDVDGCEDDKSLGEDGEAWRVNVEGTQNIVTAAQKTGKKIIFISTDFVFDGTKNFFLENDNPNPVNWYGETKLQAEEAILKADLPSIIIRIASPYMSQDSSKKDFVHRIISLLQRGEKISAVTDHTFTPTYIDDIAQALPLFIGKDLNGIYHLAGSQILSPFDAAILIAQQFGLNKNLISETTRVEFFTKRDRAFRPRNLALKSDKIAELGIKMRSFEEGLREFKIL</sequence>
<dbReference type="PANTHER" id="PTHR10491">
    <property type="entry name" value="DTDP-4-DEHYDRORHAMNOSE REDUCTASE"/>
    <property type="match status" value="1"/>
</dbReference>
<dbReference type="EMBL" id="MFJE01000025">
    <property type="protein sequence ID" value="OGG14082.1"/>
    <property type="molecule type" value="Genomic_DNA"/>
</dbReference>
<comment type="similarity">
    <text evidence="1 2">Belongs to the dTDP-4-dehydrorhamnose reductase family.</text>
</comment>
<gene>
    <name evidence="4" type="ORF">A2773_05115</name>
</gene>
<dbReference type="GO" id="GO:0019305">
    <property type="term" value="P:dTDP-rhamnose biosynthetic process"/>
    <property type="evidence" value="ECO:0007669"/>
    <property type="project" value="UniProtKB-UniPathway"/>
</dbReference>
<dbReference type="Proteomes" id="UP000177383">
    <property type="component" value="Unassembled WGS sequence"/>
</dbReference>
<name>A0A1F5ZPP6_9BACT</name>
<dbReference type="InterPro" id="IPR005913">
    <property type="entry name" value="dTDP_dehydrorham_reduct"/>
</dbReference>
<feature type="domain" description="RmlD-like substrate binding" evidence="3">
    <location>
        <begin position="5"/>
        <end position="288"/>
    </location>
</feature>
<reference evidence="4 5" key="1">
    <citation type="journal article" date="2016" name="Nat. Commun.">
        <title>Thousands of microbial genomes shed light on interconnected biogeochemical processes in an aquifer system.</title>
        <authorList>
            <person name="Anantharaman K."/>
            <person name="Brown C.T."/>
            <person name="Hug L.A."/>
            <person name="Sharon I."/>
            <person name="Castelle C.J."/>
            <person name="Probst A.J."/>
            <person name="Thomas B.C."/>
            <person name="Singh A."/>
            <person name="Wilkins M.J."/>
            <person name="Karaoz U."/>
            <person name="Brodie E.L."/>
            <person name="Williams K.H."/>
            <person name="Hubbard S.S."/>
            <person name="Banfield J.F."/>
        </authorList>
    </citation>
    <scope>NUCLEOTIDE SEQUENCE [LARGE SCALE GENOMIC DNA]</scope>
</reference>
<dbReference type="UniPathway" id="UPA00124"/>
<dbReference type="InterPro" id="IPR036291">
    <property type="entry name" value="NAD(P)-bd_dom_sf"/>
</dbReference>
<dbReference type="STRING" id="1798375.A2773_05115"/>
<accession>A0A1F5ZPP6</accession>
<dbReference type="AlphaFoldDB" id="A0A1F5ZPP6"/>
<keyword evidence="2" id="KW-0521">NADP</keyword>
<evidence type="ECO:0000256" key="2">
    <source>
        <dbReference type="RuleBase" id="RU364082"/>
    </source>
</evidence>
<evidence type="ECO:0000259" key="3">
    <source>
        <dbReference type="Pfam" id="PF04321"/>
    </source>
</evidence>
<organism evidence="4 5">
    <name type="scientific">Candidatus Gottesmanbacteria bacterium RIFCSPHIGHO2_01_FULL_39_10</name>
    <dbReference type="NCBI Taxonomy" id="1798375"/>
    <lineage>
        <taxon>Bacteria</taxon>
        <taxon>Candidatus Gottesmaniibacteriota</taxon>
    </lineage>
</organism>
<dbReference type="Gene3D" id="3.40.50.720">
    <property type="entry name" value="NAD(P)-binding Rossmann-like Domain"/>
    <property type="match status" value="1"/>
</dbReference>
<evidence type="ECO:0000256" key="1">
    <source>
        <dbReference type="ARBA" id="ARBA00010944"/>
    </source>
</evidence>
<keyword evidence="2" id="KW-0560">Oxidoreductase</keyword>
<dbReference type="InterPro" id="IPR029903">
    <property type="entry name" value="RmlD-like-bd"/>
</dbReference>